<evidence type="ECO:0000256" key="2">
    <source>
        <dbReference type="PROSITE-ProRule" id="PRU00076"/>
    </source>
</evidence>
<evidence type="ECO:0000259" key="4">
    <source>
        <dbReference type="PROSITE" id="PS50025"/>
    </source>
</evidence>
<dbReference type="SMART" id="SM00282">
    <property type="entry name" value="LamG"/>
    <property type="match status" value="1"/>
</dbReference>
<evidence type="ECO:0000313" key="7">
    <source>
        <dbReference type="Proteomes" id="UP000824782"/>
    </source>
</evidence>
<dbReference type="CDD" id="cd00054">
    <property type="entry name" value="EGF_CA"/>
    <property type="match status" value="1"/>
</dbReference>
<dbReference type="InterPro" id="IPR013320">
    <property type="entry name" value="ConA-like_dom_sf"/>
</dbReference>
<proteinExistence type="predicted"/>
<keyword evidence="1 3" id="KW-1015">Disulfide bond</keyword>
<dbReference type="Gene3D" id="2.60.120.200">
    <property type="match status" value="1"/>
</dbReference>
<dbReference type="AlphaFoldDB" id="A0AAV6YHP2"/>
<feature type="disulfide bond" evidence="3">
    <location>
        <begin position="101"/>
        <end position="128"/>
    </location>
</feature>
<dbReference type="InterPro" id="IPR050372">
    <property type="entry name" value="Neurexin-related_CASP"/>
</dbReference>
<protein>
    <submittedName>
        <fullName evidence="6">Uncharacterized protein</fullName>
    </submittedName>
</protein>
<evidence type="ECO:0000256" key="1">
    <source>
        <dbReference type="ARBA" id="ARBA00023157"/>
    </source>
</evidence>
<comment type="caution">
    <text evidence="2">Lacks conserved residue(s) required for the propagation of feature annotation.</text>
</comment>
<feature type="domain" description="Laminin G" evidence="4">
    <location>
        <begin position="1"/>
        <end position="128"/>
    </location>
</feature>
<evidence type="ECO:0000313" key="6">
    <source>
        <dbReference type="EMBL" id="KAG8536682.1"/>
    </source>
</evidence>
<dbReference type="PANTHER" id="PTHR15036:SF46">
    <property type="entry name" value="CONTACTIN-ASSOCIATED PROTEIN-LIKE 5"/>
    <property type="match status" value="1"/>
</dbReference>
<dbReference type="CDD" id="cd00110">
    <property type="entry name" value="LamG"/>
    <property type="match status" value="1"/>
</dbReference>
<evidence type="ECO:0000256" key="3">
    <source>
        <dbReference type="PROSITE-ProRule" id="PRU00122"/>
    </source>
</evidence>
<dbReference type="PROSITE" id="PS50026">
    <property type="entry name" value="EGF_3"/>
    <property type="match status" value="1"/>
</dbReference>
<dbReference type="SUPFAM" id="SSF49899">
    <property type="entry name" value="Concanavalin A-like lectins/glucanases"/>
    <property type="match status" value="2"/>
</dbReference>
<feature type="domain" description="EGF-like" evidence="5">
    <location>
        <begin position="129"/>
        <end position="167"/>
    </location>
</feature>
<accession>A0AAV6YHP2</accession>
<dbReference type="EMBL" id="WNYA01039544">
    <property type="protein sequence ID" value="KAG8536682.1"/>
    <property type="molecule type" value="Genomic_DNA"/>
</dbReference>
<sequence>MLMEINVDHCVASSAAPYQVTFSFDVGSGPLDVSLQSVTALNDGQWHHIRAERNIKETSLVIDNQPRKLVQSPPDGRVRVQANTQLYVGGTSTRQKGFVGCIRSLKLNGQTLDLEEKARVTPGIRPGCPGHCSSYGNLCHNNGKCVEKLNGYICDCTSSAYEGPYCKKEVSAMFEAGTSVTYTFQEPYPVSRNSSASASAIYADTVISKENIAFSFLTAQAPSLLLYVSSVYQDYLAVILCRNG</sequence>
<dbReference type="Pfam" id="PF02210">
    <property type="entry name" value="Laminin_G_2"/>
    <property type="match status" value="1"/>
</dbReference>
<dbReference type="Pfam" id="PF00008">
    <property type="entry name" value="EGF"/>
    <property type="match status" value="1"/>
</dbReference>
<dbReference type="InterPro" id="IPR000742">
    <property type="entry name" value="EGF"/>
</dbReference>
<dbReference type="Gene3D" id="2.10.25.10">
    <property type="entry name" value="Laminin"/>
    <property type="match status" value="1"/>
</dbReference>
<keyword evidence="2" id="KW-0245">EGF-like domain</keyword>
<organism evidence="6 7">
    <name type="scientific">Engystomops pustulosus</name>
    <name type="common">Tungara frog</name>
    <name type="synonym">Physalaemus pustulosus</name>
    <dbReference type="NCBI Taxonomy" id="76066"/>
    <lineage>
        <taxon>Eukaryota</taxon>
        <taxon>Metazoa</taxon>
        <taxon>Chordata</taxon>
        <taxon>Craniata</taxon>
        <taxon>Vertebrata</taxon>
        <taxon>Euteleostomi</taxon>
        <taxon>Amphibia</taxon>
        <taxon>Batrachia</taxon>
        <taxon>Anura</taxon>
        <taxon>Neobatrachia</taxon>
        <taxon>Hyloidea</taxon>
        <taxon>Leptodactylidae</taxon>
        <taxon>Leiuperinae</taxon>
        <taxon>Engystomops</taxon>
    </lineage>
</organism>
<dbReference type="Proteomes" id="UP000824782">
    <property type="component" value="Unassembled WGS sequence"/>
</dbReference>
<dbReference type="PANTHER" id="PTHR15036">
    <property type="entry name" value="PIKACHURIN-LIKE PROTEIN"/>
    <property type="match status" value="1"/>
</dbReference>
<feature type="non-terminal residue" evidence="6">
    <location>
        <position position="244"/>
    </location>
</feature>
<reference evidence="6" key="1">
    <citation type="thesis" date="2020" institute="ProQuest LLC" country="789 East Eisenhower Parkway, Ann Arbor, MI, USA">
        <title>Comparative Genomics and Chromosome Evolution.</title>
        <authorList>
            <person name="Mudd A.B."/>
        </authorList>
    </citation>
    <scope>NUCLEOTIDE SEQUENCE</scope>
    <source>
        <strain evidence="6">237g6f4</strain>
        <tissue evidence="6">Blood</tissue>
    </source>
</reference>
<evidence type="ECO:0000259" key="5">
    <source>
        <dbReference type="PROSITE" id="PS50026"/>
    </source>
</evidence>
<comment type="caution">
    <text evidence="6">The sequence shown here is derived from an EMBL/GenBank/DDBJ whole genome shotgun (WGS) entry which is preliminary data.</text>
</comment>
<name>A0AAV6YHP2_ENGPU</name>
<keyword evidence="7" id="KW-1185">Reference proteome</keyword>
<gene>
    <name evidence="6" type="ORF">GDO81_025851</name>
</gene>
<dbReference type="PROSITE" id="PS50025">
    <property type="entry name" value="LAM_G_DOMAIN"/>
    <property type="match status" value="1"/>
</dbReference>
<dbReference type="InterPro" id="IPR001791">
    <property type="entry name" value="Laminin_G"/>
</dbReference>